<accession>A0A0B6YVH1</accession>
<dbReference type="AlphaFoldDB" id="A0A0B6YVH1"/>
<dbReference type="Gene3D" id="3.80.10.10">
    <property type="entry name" value="Ribonuclease Inhibitor"/>
    <property type="match status" value="1"/>
</dbReference>
<proteinExistence type="predicted"/>
<dbReference type="EMBL" id="HACG01013257">
    <property type="protein sequence ID" value="CEK60122.1"/>
    <property type="molecule type" value="Transcribed_RNA"/>
</dbReference>
<evidence type="ECO:0008006" key="2">
    <source>
        <dbReference type="Google" id="ProtNLM"/>
    </source>
</evidence>
<protein>
    <recommendedName>
        <fullName evidence="2">Tubulin-specific chaperone cofactor E-like protein</fullName>
    </recommendedName>
</protein>
<dbReference type="InterPro" id="IPR032675">
    <property type="entry name" value="LRR_dom_sf"/>
</dbReference>
<evidence type="ECO:0000313" key="1">
    <source>
        <dbReference type="EMBL" id="CEK60122.1"/>
    </source>
</evidence>
<gene>
    <name evidence="1" type="primary">ORF38480</name>
</gene>
<reference evidence="1" key="1">
    <citation type="submission" date="2014-12" db="EMBL/GenBank/DDBJ databases">
        <title>Insight into the proteome of Arion vulgaris.</title>
        <authorList>
            <person name="Aradska J."/>
            <person name="Bulat T."/>
            <person name="Smidak R."/>
            <person name="Sarate P."/>
            <person name="Gangsoo J."/>
            <person name="Sialana F."/>
            <person name="Bilban M."/>
            <person name="Lubec G."/>
        </authorList>
    </citation>
    <scope>NUCLEOTIDE SEQUENCE</scope>
    <source>
        <tissue evidence="1">Skin</tissue>
    </source>
</reference>
<dbReference type="SUPFAM" id="SSF52058">
    <property type="entry name" value="L domain-like"/>
    <property type="match status" value="1"/>
</dbReference>
<sequence length="204" mass="23817">FQHLQVLCLSSANLHHWDHLTAFTAFPKLTNLRLKNNPLYSTVNPDDRRKLYIASLPKVSILNGSEVTHTEREKAERHYLRYFMDKEDRPDFYHTLVKKHGPPVQLVDIDLSAGYQEWANLKFVCKGVEEFSRKIHLVEPVGRLRIMISHIMGLPKRCFIMYHHSCGPSHPESERELVELRCEALPMSRFDFADGDEIHIDVQD</sequence>
<name>A0A0B6YVH1_9EUPU</name>
<feature type="non-terminal residue" evidence="1">
    <location>
        <position position="1"/>
    </location>
</feature>
<organism evidence="1">
    <name type="scientific">Arion vulgaris</name>
    <dbReference type="NCBI Taxonomy" id="1028688"/>
    <lineage>
        <taxon>Eukaryota</taxon>
        <taxon>Metazoa</taxon>
        <taxon>Spiralia</taxon>
        <taxon>Lophotrochozoa</taxon>
        <taxon>Mollusca</taxon>
        <taxon>Gastropoda</taxon>
        <taxon>Heterobranchia</taxon>
        <taxon>Euthyneura</taxon>
        <taxon>Panpulmonata</taxon>
        <taxon>Eupulmonata</taxon>
        <taxon>Stylommatophora</taxon>
        <taxon>Helicina</taxon>
        <taxon>Arionoidea</taxon>
        <taxon>Arionidae</taxon>
        <taxon>Arion</taxon>
    </lineage>
</organism>